<evidence type="ECO:0000259" key="2">
    <source>
        <dbReference type="Pfam" id="PF00582"/>
    </source>
</evidence>
<evidence type="ECO:0000313" key="4">
    <source>
        <dbReference type="Proteomes" id="UP001366166"/>
    </source>
</evidence>
<accession>A0AAU9EYT1</accession>
<dbReference type="Gene3D" id="3.40.50.12370">
    <property type="match status" value="1"/>
</dbReference>
<dbReference type="Proteomes" id="UP001366166">
    <property type="component" value="Chromosome"/>
</dbReference>
<dbReference type="Pfam" id="PF00582">
    <property type="entry name" value="Usp"/>
    <property type="match status" value="1"/>
</dbReference>
<organism evidence="3 4">
    <name type="scientific">Desulfoferula mesophila</name>
    <dbReference type="NCBI Taxonomy" id="3058419"/>
    <lineage>
        <taxon>Bacteria</taxon>
        <taxon>Pseudomonadati</taxon>
        <taxon>Thermodesulfobacteriota</taxon>
        <taxon>Desulfarculia</taxon>
        <taxon>Desulfarculales</taxon>
        <taxon>Desulfarculaceae</taxon>
        <taxon>Desulfoferula</taxon>
    </lineage>
</organism>
<dbReference type="SUPFAM" id="SSF52402">
    <property type="entry name" value="Adenine nucleotide alpha hydrolases-like"/>
    <property type="match status" value="1"/>
</dbReference>
<dbReference type="InterPro" id="IPR006015">
    <property type="entry name" value="Universal_stress_UspA"/>
</dbReference>
<keyword evidence="4" id="KW-1185">Reference proteome</keyword>
<evidence type="ECO:0000256" key="1">
    <source>
        <dbReference type="ARBA" id="ARBA00008791"/>
    </source>
</evidence>
<comment type="similarity">
    <text evidence="1">Belongs to the universal stress protein A family.</text>
</comment>
<dbReference type="AlphaFoldDB" id="A0AAU9EYT1"/>
<name>A0AAU9EYT1_9BACT</name>
<dbReference type="InterPro" id="IPR006016">
    <property type="entry name" value="UspA"/>
</dbReference>
<dbReference type="EMBL" id="AP028679">
    <property type="protein sequence ID" value="BEQ13937.1"/>
    <property type="molecule type" value="Genomic_DNA"/>
</dbReference>
<feature type="domain" description="UspA" evidence="2">
    <location>
        <begin position="11"/>
        <end position="156"/>
    </location>
</feature>
<dbReference type="RefSeq" id="WP_338605667.1">
    <property type="nucleotide sequence ID" value="NZ_AP028679.1"/>
</dbReference>
<dbReference type="PANTHER" id="PTHR46268:SF6">
    <property type="entry name" value="UNIVERSAL STRESS PROTEIN UP12"/>
    <property type="match status" value="1"/>
</dbReference>
<reference evidence="4" key="1">
    <citation type="journal article" date="2023" name="Arch. Microbiol.">
        <title>Desulfoferula mesophilus gen. nov. sp. nov., a mesophilic sulfate-reducing bacterium isolated from a brackish lake sediment.</title>
        <authorList>
            <person name="Watanabe T."/>
            <person name="Yabe T."/>
            <person name="Tsuji J.M."/>
            <person name="Fukui M."/>
        </authorList>
    </citation>
    <scope>NUCLEOTIDE SEQUENCE [LARGE SCALE GENOMIC DNA]</scope>
    <source>
        <strain evidence="4">12FAK</strain>
    </source>
</reference>
<proteinExistence type="inferred from homology"/>
<sequence>MQPTIESRGGPIIAAMDGSEASWDAFNYAVHLAAHLGLTVEVITVLGGRSVGYFYAFVDEQLLVEQASNIEVVFEKARDLGRQRGVKVRTVMREAGKHRSHQAILEYLKGKEEVAMLVVGSYGRGYHDRHILGSTTEKLIRNISRDGLPIPVVVVPPSFCSWPQACSL</sequence>
<dbReference type="PANTHER" id="PTHR46268">
    <property type="entry name" value="STRESS RESPONSE PROTEIN NHAX"/>
    <property type="match status" value="1"/>
</dbReference>
<dbReference type="CDD" id="cd00293">
    <property type="entry name" value="USP-like"/>
    <property type="match status" value="1"/>
</dbReference>
<evidence type="ECO:0000313" key="3">
    <source>
        <dbReference type="EMBL" id="BEQ13937.1"/>
    </source>
</evidence>
<protein>
    <recommendedName>
        <fullName evidence="2">UspA domain-containing protein</fullName>
    </recommendedName>
</protein>
<dbReference type="KEGG" id="dmp:FAK_10030"/>
<dbReference type="PRINTS" id="PR01438">
    <property type="entry name" value="UNVRSLSTRESS"/>
</dbReference>
<gene>
    <name evidence="3" type="ORF">FAK_10030</name>
</gene>